<feature type="region of interest" description="Disordered" evidence="1">
    <location>
        <begin position="2369"/>
        <end position="2393"/>
    </location>
</feature>
<feature type="transmembrane region" description="Helical" evidence="2">
    <location>
        <begin position="102"/>
        <end position="121"/>
    </location>
</feature>
<sequence length="2599" mass="276753">MLLTASSIAAFAFMHSLAPFVLVSVAFGLTSGLFVSQLYCVLGDLIGRERCRTGIGLLILCRGDISGSYKLSFCALGAATFAGFVCLCVLDVVLLLRAPDGGWGWMVLLAGHCMHILAGGLDRASGVFYREILKELQQSSASTAGFSALLFASRFMSGPITGVLCKYFGCRRVMMAGGVTSFLGMLLSSFCRMGSFVLPLLTQYLIQVYSFRGCMLILSGLSLNLVVCGALLYPLPAGKKSANGALEAEAADATSEALIDTAGQSETAENKNSKDSTGEKVLGQSMTTIKSRTSLERSGRGFCMELWANFDLKLFLNPYFCLLAAATLFISSGFKSVAVILPHHAQLRGLDDMTSVLLISISDSQWGCSSTSPTWCHRRRIWTLGMLLTASSITAFAFMQNLIPFILISGAFGLTSGLFMSQLYCMLIDLIGRERSRSGIGLLILCFGFGVAVGPPTAGALKDVTDTYQLSFCVLGASTFVGFVCLCALDVALMTQRRQRRRLNLNPTLDISWGRLAGRRKLEMAVGGETLLRGSSSYFAVEMKKLMADRESSDVKFLVGASRRPFAAHRCILSVRCDAFRSMLAEARAGRRQSTSESASSASMVAEQPQQLVLAETNPEAFAAVLEFVYTNCVTLRPQTALSVLACAVEYRLEDLKRLCCEYLTDSLSSQNACELLQAGSSFGLPELRQRAGDFIERNAAAVVKSRGFAGLSADTLAGVLASDQLMLDELEVVAAVRDWAAAGGGNGSPRTPEETRAPVRQLRLGLLSPQELAEVEAENDREFRLIPIEMFAEAWKLHALHQYSSDATHLLARPRKGTIRRALGMAAGSYPQLPACRSPVQPPHRSLGKAGGGQGGKRLPVQALLSCHFVESGVRSDHLRGCVEASRSAAPDSAPQDTAPKATFGAATVVLGGRANAGASAAIDGLLCFVLDGFSGCSRGGQEAPIHRPPAAPSGDVQVVSTDVASVPIADKDVAESAGAGRGTADANQQEMLDVLEDAQQAGDDVSTGDPSLEAVGRANNRRQLGADHTTPPNAAQGVHVRVPAAAAGLVLYEGLLVQRHRVQRPFLAHQPGYHGNGWSGPPQQLQVGEVGPVEADNTAHAPAAVPPGTGRMNSRRCATSSSSADSVAPRSELESADSMALSWDKNGLLNPEFGMGNSESVEVSPSSRFLCSSSAARFARCSASASAVRRSHCSASHASGSSPSTAARRQFSRCQRRRDSLRASSKLARRAAAPSPSTTASAPASGSSSKASSGTSRSVSPAVRVTTFRLRRLLAELLRPAGSAASNGSRHAGPPLSSTTSARRLRRSDDGSSDARRMTVGRSELDTRRFSGSSSWKSLAAAESRTRGKAAVEAKVVHSERSRSRHSGCCTSVSVCAATSALASTSSRRRRTRMSSSHVAALRSEQQRQLGLVPQAQARLPTASGKRRRLQLDFVGQASPSEASLPLVVDVGGPAEQRVAAGQAEVSTGGGRVGDQQQLAERSQPGGVTPDGHGEPAAARGQKSKAAVSASALRPLLQGRRFRLFRLTAHQLNSLELGLLRQAKLGQLAGRKIGRLRCRGRAVNHVGCEVLSEPVRSALNSNSKFEAAGLGGEEFQTDSTAGQSDRLADCGAGYRSAAGVSAAQLLGLGCQQVGHSSLAGDDAQRAVDRPQSADPHGGPVAIEEGRQPVKLVEAERPGQQLPVRSGALRQQRMEEEVVPLGHRRGGHGGLRGLSVGRQREARRAPDGIDVAPLAVDEAGKPGAADVRPMAGGIVGALFEALQALAGNSAEADLAGRPPDRPGRAADAALGAARPDGRRVRKRPLSGPDLPDNQQRGDGRGRPSPNRIEGREFESWPGRPRTWPAPAVRTSAGWAGTAAASAGRRSATSEAAGRGFAEAAAACPAWEFRSRPARRPALKARPLHRLSMFYKKCNKDRRQSCDQIGAQWLQHERRIRRRRVPGQLPHRVAGASELRHDAALAVDNGNPIPIRLKPTPELTDANSEQVAQARVLRLQDCSNSLRHSQIPSRHQGVVQPPDQTAVAGLPNAAQASLGFGWQEEGHAAAVVAAFEKLPHRLLSRAWPSDMGSPGDCGRCGEQGLAVRYGQPGGLRAVFQCELQHQSGVIRAQRVQGCAVIRRSLQSVHRVLSQPSLGREEQVERGGAGLGEVSWGQSGEQLSQPHRPGLPPVGHLDRKLWRQGRPATLEQRFSAGQIAAEPEGAEMVRGSKMLNAPVHQAERQQLIQLHPRIRDQFASGCLFERPRVHEVQLEVLTLGAAECDFRHVGDVLPDLRPHRKDRGQTVLSTGFAASLQSSAQMGGRLRVDMQDQTQTARLQILYQDCVSLIRKAGLGQPGINKLSRWPIVRAATRGPPAVVVAPARYPTHHIAHLGHRRHAQRQQQGPSGQGSLDDQRVPGCEQGLNINEWLLLGGHVVDPEPAARPGVCFHGNSTDFPSKLTKFFVKNISERLSCLFEVLKKPASLLEKDSFLKFGSVGWRHPVDSVARLGRVLHHLEEFAVVALLRPIEIGHAVFKVVLAWAQVREAGDLVGARPEVGSLLGRGAAAAAVEHADPAAVAPFLVHLLLVQMWHAAFAVAAGTRVALLPGVAAEPGLPGFQEAAL</sequence>
<feature type="transmembrane region" description="Helical" evidence="2">
    <location>
        <begin position="181"/>
        <end position="201"/>
    </location>
</feature>
<feature type="transmembrane region" description="Helical" evidence="2">
    <location>
        <begin position="213"/>
        <end position="233"/>
    </location>
</feature>
<feature type="compositionally biased region" description="Low complexity" evidence="1">
    <location>
        <begin position="1786"/>
        <end position="1795"/>
    </location>
</feature>
<feature type="compositionally biased region" description="Low complexity" evidence="1">
    <location>
        <begin position="1117"/>
        <end position="1132"/>
    </location>
</feature>
<feature type="transmembrane region" description="Helical" evidence="2">
    <location>
        <begin position="405"/>
        <end position="428"/>
    </location>
</feature>
<dbReference type="Pfam" id="PF07690">
    <property type="entry name" value="MFS_1"/>
    <property type="match status" value="1"/>
</dbReference>
<dbReference type="Proteomes" id="UP000095280">
    <property type="component" value="Unplaced"/>
</dbReference>
<dbReference type="Pfam" id="PF07707">
    <property type="entry name" value="BACK"/>
    <property type="match status" value="1"/>
</dbReference>
<dbReference type="PANTHER" id="PTHR46965:SF1">
    <property type="entry name" value="BTB_POZ DOMAIN-CONTAINING PROTEIN 19"/>
    <property type="match status" value="1"/>
</dbReference>
<evidence type="ECO:0000313" key="4">
    <source>
        <dbReference type="Proteomes" id="UP000095280"/>
    </source>
</evidence>
<evidence type="ECO:0000256" key="2">
    <source>
        <dbReference type="SAM" id="Phobius"/>
    </source>
</evidence>
<feature type="region of interest" description="Disordered" evidence="1">
    <location>
        <begin position="940"/>
        <end position="959"/>
    </location>
</feature>
<feature type="transmembrane region" description="Helical" evidence="2">
    <location>
        <begin position="71"/>
        <end position="96"/>
    </location>
</feature>
<feature type="region of interest" description="Disordered" evidence="1">
    <location>
        <begin position="1484"/>
        <end position="1507"/>
    </location>
</feature>
<dbReference type="GO" id="GO:0022857">
    <property type="term" value="F:transmembrane transporter activity"/>
    <property type="evidence" value="ECO:0007669"/>
    <property type="project" value="InterPro"/>
</dbReference>
<keyword evidence="2" id="KW-0812">Transmembrane</keyword>
<feature type="region of interest" description="Disordered" evidence="1">
    <location>
        <begin position="1643"/>
        <end position="1664"/>
    </location>
</feature>
<keyword evidence="2" id="KW-1133">Transmembrane helix</keyword>
<dbReference type="PROSITE" id="PS50097">
    <property type="entry name" value="BTB"/>
    <property type="match status" value="1"/>
</dbReference>
<dbReference type="SUPFAM" id="SSF103473">
    <property type="entry name" value="MFS general substrate transporter"/>
    <property type="match status" value="1"/>
</dbReference>
<reference evidence="5" key="1">
    <citation type="submission" date="2016-11" db="UniProtKB">
        <authorList>
            <consortium name="WormBaseParasite"/>
        </authorList>
    </citation>
    <scope>IDENTIFICATION</scope>
</reference>
<dbReference type="Gene3D" id="3.30.710.10">
    <property type="entry name" value="Potassium Channel Kv1.1, Chain A"/>
    <property type="match status" value="1"/>
</dbReference>
<dbReference type="Pfam" id="PF00651">
    <property type="entry name" value="BTB"/>
    <property type="match status" value="1"/>
</dbReference>
<keyword evidence="4" id="KW-1185">Reference proteome</keyword>
<evidence type="ECO:0000256" key="1">
    <source>
        <dbReference type="SAM" id="MobiDB-lite"/>
    </source>
</evidence>
<evidence type="ECO:0000259" key="3">
    <source>
        <dbReference type="PROSITE" id="PS50097"/>
    </source>
</evidence>
<dbReference type="InterPro" id="IPR011701">
    <property type="entry name" value="MFS"/>
</dbReference>
<feature type="compositionally biased region" description="Low complexity" evidence="1">
    <location>
        <begin position="1850"/>
        <end position="1862"/>
    </location>
</feature>
<feature type="transmembrane region" description="Helical" evidence="2">
    <location>
        <begin position="467"/>
        <end position="493"/>
    </location>
</feature>
<dbReference type="InterPro" id="IPR011333">
    <property type="entry name" value="SKP1/BTB/POZ_sf"/>
</dbReference>
<feature type="region of interest" description="Disordered" evidence="1">
    <location>
        <begin position="1703"/>
        <end position="1726"/>
    </location>
</feature>
<dbReference type="PANTHER" id="PTHR46965">
    <property type="entry name" value="BTB/POZ DOMAIN-CONTAINING PROTEIN 19"/>
    <property type="match status" value="1"/>
</dbReference>
<protein>
    <submittedName>
        <fullName evidence="5">BTB domain-containing protein</fullName>
    </submittedName>
</protein>
<dbReference type="WBParaSite" id="maker-uti_cns_0006603-snap-gene-0.6-mRNA-1">
    <property type="protein sequence ID" value="maker-uti_cns_0006603-snap-gene-0.6-mRNA-1"/>
    <property type="gene ID" value="maker-uti_cns_0006603-snap-gene-0.6"/>
</dbReference>
<feature type="domain" description="BTB" evidence="3">
    <location>
        <begin position="553"/>
        <end position="638"/>
    </location>
</feature>
<evidence type="ECO:0000313" key="5">
    <source>
        <dbReference type="WBParaSite" id="maker-uti_cns_0006603-snap-gene-0.6-mRNA-1"/>
    </source>
</evidence>
<dbReference type="Gene3D" id="1.20.1250.20">
    <property type="entry name" value="MFS general substrate transporter like domains"/>
    <property type="match status" value="1"/>
</dbReference>
<dbReference type="Gene3D" id="1.25.40.420">
    <property type="match status" value="1"/>
</dbReference>
<feature type="transmembrane region" description="Helical" evidence="2">
    <location>
        <begin position="316"/>
        <end position="341"/>
    </location>
</feature>
<proteinExistence type="predicted"/>
<dbReference type="SMART" id="SM00875">
    <property type="entry name" value="BACK"/>
    <property type="match status" value="1"/>
</dbReference>
<dbReference type="InterPro" id="IPR000210">
    <property type="entry name" value="BTB/POZ_dom"/>
</dbReference>
<feature type="compositionally biased region" description="Low complexity" evidence="1">
    <location>
        <begin position="2377"/>
        <end position="2388"/>
    </location>
</feature>
<name>A0A1I8HL80_9PLAT</name>
<feature type="region of interest" description="Disordered" evidence="1">
    <location>
        <begin position="835"/>
        <end position="856"/>
    </location>
</feature>
<feature type="region of interest" description="Disordered" evidence="1">
    <location>
        <begin position="1103"/>
        <end position="1135"/>
    </location>
</feature>
<feature type="transmembrane region" description="Helical" evidence="2">
    <location>
        <begin position="381"/>
        <end position="399"/>
    </location>
</feature>
<feature type="transmembrane region" description="Helical" evidence="2">
    <location>
        <begin position="440"/>
        <end position="461"/>
    </location>
</feature>
<dbReference type="InterPro" id="IPR011705">
    <property type="entry name" value="BACK"/>
</dbReference>
<dbReference type="SUPFAM" id="SSF54695">
    <property type="entry name" value="POZ domain"/>
    <property type="match status" value="1"/>
</dbReference>
<accession>A0A1I8HL80</accession>
<keyword evidence="2" id="KW-0472">Membrane</keyword>
<dbReference type="InterPro" id="IPR042846">
    <property type="entry name" value="BTBD19"/>
</dbReference>
<feature type="region of interest" description="Disordered" evidence="1">
    <location>
        <begin position="1283"/>
        <end position="1330"/>
    </location>
</feature>
<dbReference type="SMART" id="SM00225">
    <property type="entry name" value="BTB"/>
    <property type="match status" value="1"/>
</dbReference>
<feature type="transmembrane region" description="Helical" evidence="2">
    <location>
        <begin position="20"/>
        <end position="42"/>
    </location>
</feature>
<feature type="region of interest" description="Disordered" evidence="1">
    <location>
        <begin position="1773"/>
        <end position="1862"/>
    </location>
</feature>
<feature type="compositionally biased region" description="Low complexity" evidence="1">
    <location>
        <begin position="1196"/>
        <end position="1211"/>
    </location>
</feature>
<organism evidence="4 5">
    <name type="scientific">Macrostomum lignano</name>
    <dbReference type="NCBI Taxonomy" id="282301"/>
    <lineage>
        <taxon>Eukaryota</taxon>
        <taxon>Metazoa</taxon>
        <taxon>Spiralia</taxon>
        <taxon>Lophotrochozoa</taxon>
        <taxon>Platyhelminthes</taxon>
        <taxon>Rhabditophora</taxon>
        <taxon>Macrostomorpha</taxon>
        <taxon>Macrostomida</taxon>
        <taxon>Macrostomidae</taxon>
        <taxon>Macrostomum</taxon>
    </lineage>
</organism>
<dbReference type="CDD" id="cd18494">
    <property type="entry name" value="BACK_BTBD19"/>
    <property type="match status" value="1"/>
</dbReference>
<feature type="compositionally biased region" description="Basic and acidic residues" evidence="1">
    <location>
        <begin position="1309"/>
        <end position="1330"/>
    </location>
</feature>
<feature type="region of interest" description="Disordered" evidence="1">
    <location>
        <begin position="1196"/>
        <end position="1264"/>
    </location>
</feature>
<feature type="compositionally biased region" description="Low complexity" evidence="1">
    <location>
        <begin position="1224"/>
        <end position="1260"/>
    </location>
</feature>
<dbReference type="InterPro" id="IPR036259">
    <property type="entry name" value="MFS_trans_sf"/>
</dbReference>
<dbReference type="CDD" id="cd18294">
    <property type="entry name" value="BTB_POZ_BTBD19"/>
    <property type="match status" value="1"/>
</dbReference>